<dbReference type="InterPro" id="IPR045864">
    <property type="entry name" value="aa-tRNA-synth_II/BPL/LPL"/>
</dbReference>
<dbReference type="PROSITE" id="PS51733">
    <property type="entry name" value="BPL_LPL_CATALYTIC"/>
    <property type="match status" value="1"/>
</dbReference>
<sequence>MTSIPFTSDKMILIDRSDDLEADLLFPFALEELLIRKVGEEGVPMVHIWRHPMGLVLGLRDSRLPGAKSAAGRIASEGRQVIVRNSGGAAVPLDPGVVNVTLITPKPTGKIDFHDDFERMYLFLRGVLNSWNAGVDKGEIAGSYCPGDFDLSVGGRKFCGIAQRRQARALSVQAFVVVEGTGAEKAAVARSFYDEAGQGALPGSYPVVESGRMTSLAEYAGAELTAPAFCRLTAEWLGGQVQVRAANYREFAADEDIASMMDAMRERYGFKEESSV</sequence>
<protein>
    <submittedName>
        <fullName evidence="2">Lipoate--protein ligase family protein</fullName>
    </submittedName>
</protein>
<dbReference type="Proteomes" id="UP000490800">
    <property type="component" value="Unassembled WGS sequence"/>
</dbReference>
<dbReference type="InterPro" id="IPR050664">
    <property type="entry name" value="Octanoyltrans_LipM/LipL"/>
</dbReference>
<dbReference type="PANTHER" id="PTHR43679">
    <property type="entry name" value="OCTANOYLTRANSFERASE LIPM-RELATED"/>
    <property type="match status" value="1"/>
</dbReference>
<dbReference type="EMBL" id="RHLK01000003">
    <property type="protein sequence ID" value="MVO99604.1"/>
    <property type="molecule type" value="Genomic_DNA"/>
</dbReference>
<dbReference type="SUPFAM" id="SSF55681">
    <property type="entry name" value="Class II aaRS and biotin synthetases"/>
    <property type="match status" value="1"/>
</dbReference>
<gene>
    <name evidence="2" type="ORF">EDM21_08685</name>
</gene>
<dbReference type="PANTHER" id="PTHR43679:SF2">
    <property type="entry name" value="OCTANOYL-[GCVH]:PROTEIN N-OCTANOYLTRANSFERASE"/>
    <property type="match status" value="1"/>
</dbReference>
<evidence type="ECO:0000259" key="1">
    <source>
        <dbReference type="PROSITE" id="PS51733"/>
    </source>
</evidence>
<dbReference type="InterPro" id="IPR004143">
    <property type="entry name" value="BPL_LPL_catalytic"/>
</dbReference>
<feature type="domain" description="BPL/LPL catalytic" evidence="1">
    <location>
        <begin position="40"/>
        <end position="224"/>
    </location>
</feature>
<dbReference type="AlphaFoldDB" id="A0A7X3JZ35"/>
<proteinExistence type="predicted"/>
<dbReference type="GO" id="GO:0016740">
    <property type="term" value="F:transferase activity"/>
    <property type="evidence" value="ECO:0007669"/>
    <property type="project" value="UniProtKB-ARBA"/>
</dbReference>
<accession>A0A7X3JZ35</accession>
<dbReference type="OrthoDB" id="2080934at2"/>
<reference evidence="2 3" key="1">
    <citation type="journal article" date="2019" name="Microorganisms">
        <title>Paenibacillus lutrae sp. nov., A Chitinolytic Species Isolated from A River Otter in Castril Natural Park, Granada, Spain.</title>
        <authorList>
            <person name="Rodriguez M."/>
            <person name="Reina J.C."/>
            <person name="Bejar V."/>
            <person name="Llamas I."/>
        </authorList>
    </citation>
    <scope>NUCLEOTIDE SEQUENCE [LARGE SCALE GENOMIC DNA]</scope>
    <source>
        <strain evidence="2 3">N10</strain>
    </source>
</reference>
<evidence type="ECO:0000313" key="3">
    <source>
        <dbReference type="Proteomes" id="UP000490800"/>
    </source>
</evidence>
<dbReference type="GO" id="GO:0140096">
    <property type="term" value="F:catalytic activity, acting on a protein"/>
    <property type="evidence" value="ECO:0007669"/>
    <property type="project" value="UniProtKB-ARBA"/>
</dbReference>
<dbReference type="GO" id="GO:0016874">
    <property type="term" value="F:ligase activity"/>
    <property type="evidence" value="ECO:0007669"/>
    <property type="project" value="UniProtKB-KW"/>
</dbReference>
<dbReference type="Gene3D" id="3.30.930.10">
    <property type="entry name" value="Bira Bifunctional Protein, Domain 2"/>
    <property type="match status" value="1"/>
</dbReference>
<dbReference type="GO" id="GO:0009249">
    <property type="term" value="P:protein lipoylation"/>
    <property type="evidence" value="ECO:0007669"/>
    <property type="project" value="UniProtKB-ARBA"/>
</dbReference>
<comment type="caution">
    <text evidence="2">The sequence shown here is derived from an EMBL/GenBank/DDBJ whole genome shotgun (WGS) entry which is preliminary data.</text>
</comment>
<keyword evidence="3" id="KW-1185">Reference proteome</keyword>
<dbReference type="Pfam" id="PF21948">
    <property type="entry name" value="LplA-B_cat"/>
    <property type="match status" value="1"/>
</dbReference>
<dbReference type="RefSeq" id="WP_157334660.1">
    <property type="nucleotide sequence ID" value="NZ_RHLK01000003.1"/>
</dbReference>
<name>A0A7X3JZ35_9BACL</name>
<keyword evidence="2" id="KW-0436">Ligase</keyword>
<organism evidence="2 3">
    <name type="scientific">Paenibacillus lutrae</name>
    <dbReference type="NCBI Taxonomy" id="2078573"/>
    <lineage>
        <taxon>Bacteria</taxon>
        <taxon>Bacillati</taxon>
        <taxon>Bacillota</taxon>
        <taxon>Bacilli</taxon>
        <taxon>Bacillales</taxon>
        <taxon>Paenibacillaceae</taxon>
        <taxon>Paenibacillus</taxon>
    </lineage>
</organism>
<evidence type="ECO:0000313" key="2">
    <source>
        <dbReference type="EMBL" id="MVO99604.1"/>
    </source>
</evidence>
<dbReference type="CDD" id="cd16443">
    <property type="entry name" value="LplA"/>
    <property type="match status" value="1"/>
</dbReference>